<dbReference type="AlphaFoldDB" id="A0A1I4QZS4"/>
<feature type="domain" description="DUF5643" evidence="3">
    <location>
        <begin position="228"/>
        <end position="336"/>
    </location>
</feature>
<organism evidence="4 5">
    <name type="scientific">Gracilibacillus orientalis</name>
    <dbReference type="NCBI Taxonomy" id="334253"/>
    <lineage>
        <taxon>Bacteria</taxon>
        <taxon>Bacillati</taxon>
        <taxon>Bacillota</taxon>
        <taxon>Bacilli</taxon>
        <taxon>Bacillales</taxon>
        <taxon>Bacillaceae</taxon>
        <taxon>Gracilibacillus</taxon>
    </lineage>
</organism>
<protein>
    <recommendedName>
        <fullName evidence="6">DUF4179 domain-containing protein</fullName>
    </recommendedName>
</protein>
<feature type="transmembrane region" description="Helical" evidence="1">
    <location>
        <begin position="42"/>
        <end position="61"/>
    </location>
</feature>
<evidence type="ECO:0000313" key="5">
    <source>
        <dbReference type="Proteomes" id="UP000198565"/>
    </source>
</evidence>
<keyword evidence="1" id="KW-0472">Membrane</keyword>
<dbReference type="InterPro" id="IPR040680">
    <property type="entry name" value="DUF5643"/>
</dbReference>
<feature type="domain" description="DUF4179" evidence="2">
    <location>
        <begin position="40"/>
        <end position="132"/>
    </location>
</feature>
<keyword evidence="1" id="KW-1133">Transmembrane helix</keyword>
<dbReference type="Gene3D" id="2.60.40.1630">
    <property type="entry name" value="bacillus anthracis domain"/>
    <property type="match status" value="1"/>
</dbReference>
<dbReference type="InterPro" id="IPR025436">
    <property type="entry name" value="DUF4179"/>
</dbReference>
<proteinExistence type="predicted"/>
<dbReference type="OrthoDB" id="2725974at2"/>
<keyword evidence="1" id="KW-0812">Transmembrane</keyword>
<evidence type="ECO:0000259" key="3">
    <source>
        <dbReference type="Pfam" id="PF18705"/>
    </source>
</evidence>
<accession>A0A1I4QZS4</accession>
<evidence type="ECO:0000313" key="4">
    <source>
        <dbReference type="EMBL" id="SFM45507.1"/>
    </source>
</evidence>
<dbReference type="EMBL" id="FOTR01000019">
    <property type="protein sequence ID" value="SFM45507.1"/>
    <property type="molecule type" value="Genomic_DNA"/>
</dbReference>
<dbReference type="Pfam" id="PF18705">
    <property type="entry name" value="DUF5643"/>
    <property type="match status" value="1"/>
</dbReference>
<dbReference type="Pfam" id="PF13786">
    <property type="entry name" value="DUF4179"/>
    <property type="match status" value="1"/>
</dbReference>
<evidence type="ECO:0000256" key="1">
    <source>
        <dbReference type="SAM" id="Phobius"/>
    </source>
</evidence>
<keyword evidence="5" id="KW-1185">Reference proteome</keyword>
<name>A0A1I4QZS4_9BACI</name>
<dbReference type="RefSeq" id="WP_091486446.1">
    <property type="nucleotide sequence ID" value="NZ_FOTR01000019.1"/>
</dbReference>
<gene>
    <name evidence="4" type="ORF">SAMN04487943_11937</name>
</gene>
<dbReference type="Proteomes" id="UP000198565">
    <property type="component" value="Unassembled WGS sequence"/>
</dbReference>
<sequence>MKKQLEEWKKQYDHVEVTDNDLDQAIEAGVQKAEKQQRLKRWGIAPFVTAAIIFISFITVINASPAFAAQVAKFPGLERFIELVQFDKGHQAAIESDYFQVIDKTVTKGDLMLTLDGVIRDQNGIVLFYTVTSEKELDNVRLEESTMTNAKGEEMKQYAQLYNPPVKDGDTYSQTIEFFTEEPIPFDDFTLTTEVVGVETLDNDVGNQLREKVSIDFHAENTKEAIDYQVDETVTVKGQKIHINSVTIQPLRTSINLYADPENDMRIFSFDDIALVDENGEEWSGIQNGMTASGTIEDENYEVFLQSNYFEQPESLVLTFSKIQAVDRDKDYLRFDLKNEQILHDPNDKFYDMEYGNGWLSVTMDRMEGYYMNPFGDILDLDGNKIEQTRSNSSHIENDASSTFKQSIQTNEPIIDVKLSSYPNWIEEKVEIPLK</sequence>
<dbReference type="STRING" id="334253.SAMN04487943_11937"/>
<evidence type="ECO:0008006" key="6">
    <source>
        <dbReference type="Google" id="ProtNLM"/>
    </source>
</evidence>
<reference evidence="5" key="1">
    <citation type="submission" date="2016-10" db="EMBL/GenBank/DDBJ databases">
        <authorList>
            <person name="Varghese N."/>
            <person name="Submissions S."/>
        </authorList>
    </citation>
    <scope>NUCLEOTIDE SEQUENCE [LARGE SCALE GENOMIC DNA]</scope>
    <source>
        <strain evidence="5">CGMCC 1.4250</strain>
    </source>
</reference>
<evidence type="ECO:0000259" key="2">
    <source>
        <dbReference type="Pfam" id="PF13786"/>
    </source>
</evidence>